<evidence type="ECO:0000313" key="1">
    <source>
        <dbReference type="EMBL" id="KYD20650.1"/>
    </source>
</evidence>
<dbReference type="EMBL" id="LQYT01000032">
    <property type="protein sequence ID" value="KYD20650.1"/>
    <property type="molecule type" value="Genomic_DNA"/>
</dbReference>
<dbReference type="AlphaFoldDB" id="A0A150M7L8"/>
<dbReference type="Proteomes" id="UP000075683">
    <property type="component" value="Unassembled WGS sequence"/>
</dbReference>
<accession>A0A150M7L8</accession>
<organism evidence="1 2">
    <name type="scientific">Caldibacillus debilis</name>
    <dbReference type="NCBI Taxonomy" id="301148"/>
    <lineage>
        <taxon>Bacteria</taxon>
        <taxon>Bacillati</taxon>
        <taxon>Bacillota</taxon>
        <taxon>Bacilli</taxon>
        <taxon>Bacillales</taxon>
        <taxon>Bacillaceae</taxon>
        <taxon>Caldibacillus</taxon>
    </lineage>
</organism>
<evidence type="ECO:0000313" key="2">
    <source>
        <dbReference type="Proteomes" id="UP000075683"/>
    </source>
</evidence>
<sequence>MGTSPEPYEPQDQAACLPQEVLRGKGVQKQMTIKSPAVICQGEKS</sequence>
<comment type="caution">
    <text evidence="1">The sequence shown here is derived from an EMBL/GenBank/DDBJ whole genome shotgun (WGS) entry which is preliminary data.</text>
</comment>
<protein>
    <submittedName>
        <fullName evidence="1">Uncharacterized protein</fullName>
    </submittedName>
</protein>
<name>A0A150M7L8_9BACI</name>
<gene>
    <name evidence="1" type="ORF">B4135_1811</name>
</gene>
<proteinExistence type="predicted"/>
<reference evidence="1 2" key="1">
    <citation type="submission" date="2016-01" db="EMBL/GenBank/DDBJ databases">
        <title>Draft Genome Sequences of Seven Thermophilic Sporeformers Isolated from Foods.</title>
        <authorList>
            <person name="Berendsen E.M."/>
            <person name="Wells-Bennik M.H."/>
            <person name="Krawcyk A.O."/>
            <person name="De Jong A."/>
            <person name="Holsappel S."/>
            <person name="Eijlander R.T."/>
            <person name="Kuipers O.P."/>
        </authorList>
    </citation>
    <scope>NUCLEOTIDE SEQUENCE [LARGE SCALE GENOMIC DNA]</scope>
    <source>
        <strain evidence="1 2">B4135</strain>
    </source>
</reference>